<comment type="caution">
    <text evidence="1">The sequence shown here is derived from an EMBL/GenBank/DDBJ whole genome shotgun (WGS) entry which is preliminary data.</text>
</comment>
<dbReference type="AlphaFoldDB" id="A0A1R0H3L9"/>
<name>A0A1R0H3L9_9FUNG</name>
<dbReference type="STRING" id="133383.A0A1R0H3L9"/>
<gene>
    <name evidence="1" type="ORF">AYI68_g2108</name>
</gene>
<evidence type="ECO:0000313" key="1">
    <source>
        <dbReference type="EMBL" id="OLY83740.1"/>
    </source>
</evidence>
<accession>A0A1R0H3L9</accession>
<evidence type="ECO:0000313" key="2">
    <source>
        <dbReference type="Proteomes" id="UP000187455"/>
    </source>
</evidence>
<sequence length="110" mass="12152">MHPEMRLGPQEIGKMLMGSFWTAQRPENSNIFPEKFKSSCPCCNRHSENSLVEGGGSKQYLSQLRTGTAGSNFDLDTARFLDGIRVACSLVIKDINISQASLNQFPVGKE</sequence>
<proteinExistence type="predicted"/>
<organism evidence="1 2">
    <name type="scientific">Smittium mucronatum</name>
    <dbReference type="NCBI Taxonomy" id="133383"/>
    <lineage>
        <taxon>Eukaryota</taxon>
        <taxon>Fungi</taxon>
        <taxon>Fungi incertae sedis</taxon>
        <taxon>Zoopagomycota</taxon>
        <taxon>Kickxellomycotina</taxon>
        <taxon>Harpellomycetes</taxon>
        <taxon>Harpellales</taxon>
        <taxon>Legeriomycetaceae</taxon>
        <taxon>Smittium</taxon>
    </lineage>
</organism>
<protein>
    <submittedName>
        <fullName evidence="1">Uncharacterized protein</fullName>
    </submittedName>
</protein>
<dbReference type="Proteomes" id="UP000187455">
    <property type="component" value="Unassembled WGS sequence"/>
</dbReference>
<keyword evidence="2" id="KW-1185">Reference proteome</keyword>
<reference evidence="1 2" key="1">
    <citation type="journal article" date="2016" name="Mol. Biol. Evol.">
        <title>Genome-Wide Survey of Gut Fungi (Harpellales) Reveals the First Horizontally Transferred Ubiquitin Gene from a Mosquito Host.</title>
        <authorList>
            <person name="Wang Y."/>
            <person name="White M.M."/>
            <person name="Kvist S."/>
            <person name="Moncalvo J.M."/>
        </authorList>
    </citation>
    <scope>NUCLEOTIDE SEQUENCE [LARGE SCALE GENOMIC DNA]</scope>
    <source>
        <strain evidence="1 2">ALG-7-W6</strain>
    </source>
</reference>
<dbReference type="EMBL" id="LSSL01000768">
    <property type="protein sequence ID" value="OLY83740.1"/>
    <property type="molecule type" value="Genomic_DNA"/>
</dbReference>